<keyword evidence="2" id="KW-1185">Reference proteome</keyword>
<accession>A0AB36RFM6</accession>
<protein>
    <submittedName>
        <fullName evidence="1">Uncharacterized protein</fullName>
    </submittedName>
</protein>
<evidence type="ECO:0000313" key="2">
    <source>
        <dbReference type="Proteomes" id="UP000216215"/>
    </source>
</evidence>
<evidence type="ECO:0000313" key="1">
    <source>
        <dbReference type="EMBL" id="PAQ03708.1"/>
    </source>
</evidence>
<name>A0AB36RFM6_9HYPH</name>
<gene>
    <name evidence="1" type="ORF">CIT25_04110</name>
</gene>
<comment type="caution">
    <text evidence="1">The sequence shown here is derived from an EMBL/GenBank/DDBJ whole genome shotgun (WGS) entry which is preliminary data.</text>
</comment>
<dbReference type="EMBL" id="NPKI01000008">
    <property type="protein sequence ID" value="PAQ03708.1"/>
    <property type="molecule type" value="Genomic_DNA"/>
</dbReference>
<dbReference type="Proteomes" id="UP000216215">
    <property type="component" value="Unassembled WGS sequence"/>
</dbReference>
<proteinExistence type="predicted"/>
<dbReference type="AlphaFoldDB" id="A0AB36RFM6"/>
<sequence length="161" mass="17552">MDQKAYLSIAALLNAFPQSSSDPDLTLRTFEAVLKDIPAQAVIEAAERFMSGLVPQQSDTFAPSPAKLAIEARRIADLLPYRGKESLSKPRPYFYQEPKAGEKVRMGFKMAVLSASFGRANGADMVMEAHKRGLEDIVALGQSWGVPVPEELWAQLGKTAA</sequence>
<organism evidence="1 2">
    <name type="scientific">Mesorhizobium mediterraneum</name>
    <dbReference type="NCBI Taxonomy" id="43617"/>
    <lineage>
        <taxon>Bacteria</taxon>
        <taxon>Pseudomonadati</taxon>
        <taxon>Pseudomonadota</taxon>
        <taxon>Alphaproteobacteria</taxon>
        <taxon>Hyphomicrobiales</taxon>
        <taxon>Phyllobacteriaceae</taxon>
        <taxon>Mesorhizobium</taxon>
    </lineage>
</organism>
<reference evidence="2" key="1">
    <citation type="submission" date="2017-08" db="EMBL/GenBank/DDBJ databases">
        <title>Mesorhizobium wenxinae sp. nov., a novel rhizobial species isolated from root nodules of chickpea (Cicer arietinum L.).</title>
        <authorList>
            <person name="Zhang J."/>
        </authorList>
    </citation>
    <scope>NUCLEOTIDE SEQUENCE [LARGE SCALE GENOMIC DNA]</scope>
    <source>
        <strain evidence="2">USDA 3392</strain>
    </source>
</reference>